<feature type="region of interest" description="Disordered" evidence="1">
    <location>
        <begin position="1"/>
        <end position="46"/>
    </location>
</feature>
<organism evidence="2 3">
    <name type="scientific">Nesidiocoris tenuis</name>
    <dbReference type="NCBI Taxonomy" id="355587"/>
    <lineage>
        <taxon>Eukaryota</taxon>
        <taxon>Metazoa</taxon>
        <taxon>Ecdysozoa</taxon>
        <taxon>Arthropoda</taxon>
        <taxon>Hexapoda</taxon>
        <taxon>Insecta</taxon>
        <taxon>Pterygota</taxon>
        <taxon>Neoptera</taxon>
        <taxon>Paraneoptera</taxon>
        <taxon>Hemiptera</taxon>
        <taxon>Heteroptera</taxon>
        <taxon>Panheteroptera</taxon>
        <taxon>Cimicomorpha</taxon>
        <taxon>Miridae</taxon>
        <taxon>Dicyphina</taxon>
        <taxon>Nesidiocoris</taxon>
    </lineage>
</organism>
<gene>
    <name evidence="2" type="ORF">NTJ_07537</name>
</gene>
<accession>A0ABN7ARP2</accession>
<dbReference type="Proteomes" id="UP001307889">
    <property type="component" value="Chromosome 5"/>
</dbReference>
<dbReference type="EMBL" id="AP028913">
    <property type="protein sequence ID" value="BES94728.1"/>
    <property type="molecule type" value="Genomic_DNA"/>
</dbReference>
<name>A0ABN7ARP2_9HEMI</name>
<proteinExistence type="predicted"/>
<sequence>MRSQNPSAELRRAESESIGPPRGGNGDGENQSLISTCHGRPLADPPLTLYNAGGGRQFRGALRRRHGDFYPSTMAVTISTSLHGDDIQHGRISEAETPGCLKTVLVDTGGNGGGPSHG</sequence>
<evidence type="ECO:0000256" key="1">
    <source>
        <dbReference type="SAM" id="MobiDB-lite"/>
    </source>
</evidence>
<evidence type="ECO:0000313" key="2">
    <source>
        <dbReference type="EMBL" id="BES94728.1"/>
    </source>
</evidence>
<keyword evidence="3" id="KW-1185">Reference proteome</keyword>
<reference evidence="2 3" key="1">
    <citation type="submission" date="2023-09" db="EMBL/GenBank/DDBJ databases">
        <title>Nesidiocoris tenuis whole genome shotgun sequence.</title>
        <authorList>
            <person name="Shibata T."/>
            <person name="Shimoda M."/>
            <person name="Kobayashi T."/>
            <person name="Uehara T."/>
        </authorList>
    </citation>
    <scope>NUCLEOTIDE SEQUENCE [LARGE SCALE GENOMIC DNA]</scope>
    <source>
        <strain evidence="2 3">Japan</strain>
    </source>
</reference>
<evidence type="ECO:0000313" key="3">
    <source>
        <dbReference type="Proteomes" id="UP001307889"/>
    </source>
</evidence>
<protein>
    <submittedName>
        <fullName evidence="2">Uncharacterized protein</fullName>
    </submittedName>
</protein>